<evidence type="ECO:0000313" key="1">
    <source>
        <dbReference type="Proteomes" id="UP000694863"/>
    </source>
</evidence>
<organism evidence="1 2">
    <name type="scientific">Echinops telfairi</name>
    <name type="common">Lesser hedgehog tenrec</name>
    <dbReference type="NCBI Taxonomy" id="9371"/>
    <lineage>
        <taxon>Eukaryota</taxon>
        <taxon>Metazoa</taxon>
        <taxon>Chordata</taxon>
        <taxon>Craniata</taxon>
        <taxon>Vertebrata</taxon>
        <taxon>Euteleostomi</taxon>
        <taxon>Mammalia</taxon>
        <taxon>Eutheria</taxon>
        <taxon>Afrotheria</taxon>
        <taxon>Tenrecidae</taxon>
        <taxon>Tenrecinae</taxon>
        <taxon>Echinops</taxon>
    </lineage>
</organism>
<name>A0AC55CRU8_ECHTE</name>
<proteinExistence type="predicted"/>
<sequence>MSGNRRRGGAPWHSFSRFFAPRSPSRDKEEEEERPGTIQTPAPSRGAASVENEPMSTSQKKENVPSPQAVKIQSEDEKSHAEKPITPPRQEDSTKPSHLPSAASDTKRGEGDRQPKESFFQFLGNLFNISGKPSLGETRQPSLKDDHDKTEKDLPTCRDRPEEELQREEICSGSVEVQMLPTEEQDSNSTELSDSFSLDTTQDSEQETNDLVKQSDDKPERPSVTYATYQGPRQIRKYFKKQTSLDPVNPLGGENESPDPSPSRHPGPGSAIGLGIAPSLSSTHMDSSMKGHWHGSLLEDSDCHKINLSTESHLSNYPELQNPAASQDVFNESGSGSPERSRSPPLTKSSSTVGAYDSEQWISCVPVSQADRNLVGSTLLAGSNSSNVPCRPDFQKRASAENTMMSDGTWVHKGEHVAPQSPATSAFSYGKAEGSDTTNQESTNLPIPNKSIRHAEQQLPESKCSNTQPVDSSSKLAASHISTVVLQGHVVTDTECVNEGNQSTTQDSQIDLAVTEVRQEPPTVSGNVKAPQSTNESLPEDTDQLFARETKKLDFRAHDPTLQTERINQKDSPSLKCVRDAAVVAGLENKIAPDLTFEVNRNYTSESSLDSESPQQAKVSPDAELSLTWDCKKVNFNTSLPTFVSGVGVLSKSETTALKDEGSSVPIETEETNTSDVSCQRHGEHMADHVELAHGRNPSRHHQHAPVIFDSDEGRQVPLGPESSGVHLTGVDPLSCETGSLSKDPTSVSSQRPNKAKLAKTLAEAEVDVQKGVSVESCSGERKTKGPPENCVSQTKPRSLSQDEAAASMSESAGVPAKNILSELASSDKCFQSLDHEMKEKCRDLGPQENREVGPPWPSCQGRQETKVDALRVPPGTPFLPDHDEKVTRQMAPTYETNPRIVCDVSDIHGTKKTSGLSEMAELNLISVSPNFQETTRTNTNAACLGSDVSLGGNAIASEDLSFPNVPSGLRSKQKASPCREKANSGFLCRCVDSVSSSSGNPEETRLVTSACELKTKDSHKVTIDLLPEDAPLPNLLSPDSSYLECETSLPTGAEGSPVQEHLGIHPEKLSLDTPAAAVLCDSPVEAGAARAVAGAPASVNSPHQQCSEAAAGHAEARGRAHDRRLDPRGAVLTKADKFIDEIFSSVRDGLKSTPTAGIHQGHRAAEGIVNPDPLKGNLEGNPSEEGTPAGIQQKERLGKQGLDNMSEGKGEEKASVAPTGGEKSVLFHSGGMEVPCLLEDQARELVGEILYSAQENLTNDTFDDIEDTWDSELQASTSKILNSDSIQPDNRAREFLVAEQAENQSTPESKENKVLSRFLSVSNFVSDAESIKGRELVPYQKTPCAGEEIGYPDSTNVHGSGAGLLTEDVPREELDDAVKTHLLLKEKSVLESVDNHKTRTDPRTLVLNFQWPPVVNDEPHAAPGTSKSSFSDSRVCVAGKHVPGHTSKSTHAALPEVGKVHKKDPEVSMGTIELVPPMLEMGKANRKDAGLHILNLEAAPAMLGMGKPPKNDAELASTKTELRADIFHMGEICQVDAESRVEKNEGVPVILELEHACKADPSGAAGNIQGMPALCEVMSGKPEVRPVTLEMEDICQKDAEGDIAKTEVMPVSLEMEMIYQKHAEGDIGKNEIAPVRQEVGTTYQKETEGSSENTAVLPVPLETGALCQQVAEADVDNMSEVGRLCQQDAERMLKTTAVTPTPVPFEVGKIRPRDVKGDPAVTEGVPVTSEREDIGPQDVEEDSGKWEVATEVGLEMGSPYPKEAAVGAAGNLQVLPFMGDVKDAHREAEPASAFSDVKSACKRDGEETIGPELPVREMERTPPKDSAGNSGKHGALSSMSNIDQPFGAGLELKLTPSEAMLPPDFEAEKVLQAMVGEMEEEPTAVKASLIAGDKRFTSHFGGYESPTLSKDYEGYPALGVPDFQQEETMDTPENPSFTILYEEPLQEEDTYYASADVRRTPSLVFPDVSADSMPVLTCERSESRTDLVHHFEKDTKLGETFESDNSEMFLSVEAKRYKIYPLALSPIYEDDSSQEDILSSEVSPGHHGATKSRESTNQPSSVLSLLQSVSERLKMDFDEEGQGAERDGEEEEAGEELVHKGHLRPQRRELAPFQLPDYPTSFSPEDDQERTEITINSYTASNEPTTSNMQIGPWPEKASFLQKSDLTSKLHSSLKSAYHQYLQTSKTHSSEKGARFSGIFQEPISKTSIQDNPSRLFTENVDKHTLRCIPRPGKMVIYDLCGCKCKQEIYGNVPDATSWSFPNGVLIKVVRGCWILYEKPHFQGQKCALEEGETVFNRDWIPQSRKHPERNFVLGSIKRVLKDCSLPEIELCPQSDPARCPIYIQRAVPDLEELNIPKSVSFTVKAGVWLAYPDTNFKGQATVLEENHGLFEISATEMKSLHPLQMGGLKVEMPMNLKVIIYEKPHFCGQAKDFSEHIDSVPKFLKNDGENFHGIGSIRVIGGVWVAYEKEHFKGHQFLLEEGDFEDGFACVALSGPIMSFRYLQANFIESSITLFESDLESGKFVDIMNQEISDLEEIGFGSETRSIHVKSGVWVAYQQKFFCGEQYILEKGKYKCFFDWGGSSNIIMSIRPVQLEPLGINEPPHLLKAFHKPGFQGECVDFTKEVCDLTSLTPSSFKVLRGCWLLYYQGDSSVHQCVLEEGLYADLTSCGCPASEVKSLKPIGYVFEEPSISLFALEHCEGRELHLEEAVNSVLNKDLHFYTQSVWVKSGQWIAYEGSNFLGRQILLEPIEIPNWTAFSGWKTIGSLRPMKQPAVYIRIRNRAQNEYLTVTGNLADMRATSVCISPYSGKNTQLWHYCRGLFKSKASDTCLDVIGGRDTPGAKVALWIEHGQFRQKWRLNRNGTISSYLSDQLVLDVKGGNYYDKTHVIVNQSLEGEETQKWDIEIL</sequence>
<keyword evidence="1" id="KW-1185">Reference proteome</keyword>
<dbReference type="Proteomes" id="UP000694863">
    <property type="component" value="Unplaced"/>
</dbReference>
<evidence type="ECO:0000313" key="2">
    <source>
        <dbReference type="RefSeq" id="XP_045142158.1"/>
    </source>
</evidence>
<dbReference type="RefSeq" id="XP_045142158.1">
    <property type="nucleotide sequence ID" value="XM_045286223.1"/>
</dbReference>
<gene>
    <name evidence="2" type="primary">CRYBG3</name>
</gene>
<reference evidence="2" key="1">
    <citation type="submission" date="2025-08" db="UniProtKB">
        <authorList>
            <consortium name="RefSeq"/>
        </authorList>
    </citation>
    <scope>IDENTIFICATION</scope>
</reference>
<protein>
    <submittedName>
        <fullName evidence="2">Very large A-kinase anchor protein</fullName>
    </submittedName>
</protein>
<accession>A0AC55CRU8</accession>